<feature type="domain" description="GapR-like DNA-binding" evidence="2">
    <location>
        <begin position="14"/>
        <end position="84"/>
    </location>
</feature>
<gene>
    <name evidence="3" type="ORF">UFOVP468_16</name>
</gene>
<name>A0A6J5MFX2_9CAUD</name>
<dbReference type="Pfam" id="PF10073">
    <property type="entry name" value="GapR_DNA-bd"/>
    <property type="match status" value="1"/>
</dbReference>
<reference evidence="3" key="1">
    <citation type="submission" date="2020-04" db="EMBL/GenBank/DDBJ databases">
        <authorList>
            <person name="Chiriac C."/>
            <person name="Salcher M."/>
            <person name="Ghai R."/>
            <person name="Kavagutti S V."/>
        </authorList>
    </citation>
    <scope>NUCLEOTIDE SEQUENCE</scope>
</reference>
<dbReference type="GO" id="GO:0003677">
    <property type="term" value="F:DNA binding"/>
    <property type="evidence" value="ECO:0007669"/>
    <property type="project" value="InterPro"/>
</dbReference>
<sequence>MSDSAPAGHNSVASGQLQSIIDRVEKLEEEKVSLLDDMKYVYSEAKGNGFNVKAIKKLVALRKLDRTKLAEDKAMLELYATALGCLDLV</sequence>
<evidence type="ECO:0000313" key="3">
    <source>
        <dbReference type="EMBL" id="CAB4144213.1"/>
    </source>
</evidence>
<evidence type="ECO:0000256" key="1">
    <source>
        <dbReference type="SAM" id="Coils"/>
    </source>
</evidence>
<feature type="coiled-coil region" evidence="1">
    <location>
        <begin position="10"/>
        <end position="37"/>
    </location>
</feature>
<protein>
    <submittedName>
        <fullName evidence="3">Azospirillum phage Cd, Gp10</fullName>
    </submittedName>
</protein>
<organism evidence="3">
    <name type="scientific">uncultured Caudovirales phage</name>
    <dbReference type="NCBI Taxonomy" id="2100421"/>
    <lineage>
        <taxon>Viruses</taxon>
        <taxon>Duplodnaviria</taxon>
        <taxon>Heunggongvirae</taxon>
        <taxon>Uroviricota</taxon>
        <taxon>Caudoviricetes</taxon>
        <taxon>Peduoviridae</taxon>
        <taxon>Maltschvirus</taxon>
        <taxon>Maltschvirus maltsch</taxon>
    </lineage>
</organism>
<keyword evidence="1" id="KW-0175">Coiled coil</keyword>
<proteinExistence type="predicted"/>
<dbReference type="EMBL" id="LR796432">
    <property type="protein sequence ID" value="CAB4144213.1"/>
    <property type="molecule type" value="Genomic_DNA"/>
</dbReference>
<accession>A0A6J5MFX2</accession>
<dbReference type="NCBIfam" id="NF010247">
    <property type="entry name" value="PRK13694.1"/>
    <property type="match status" value="1"/>
</dbReference>
<dbReference type="InterPro" id="IPR046367">
    <property type="entry name" value="GapR-like_DNA-bd"/>
</dbReference>
<evidence type="ECO:0000259" key="2">
    <source>
        <dbReference type="Pfam" id="PF10073"/>
    </source>
</evidence>